<organism evidence="4 5">
    <name type="scientific">Cordyceps javanica</name>
    <dbReference type="NCBI Taxonomy" id="43265"/>
    <lineage>
        <taxon>Eukaryota</taxon>
        <taxon>Fungi</taxon>
        <taxon>Dikarya</taxon>
        <taxon>Ascomycota</taxon>
        <taxon>Pezizomycotina</taxon>
        <taxon>Sordariomycetes</taxon>
        <taxon>Hypocreomycetidae</taxon>
        <taxon>Hypocreales</taxon>
        <taxon>Cordycipitaceae</taxon>
        <taxon>Cordyceps</taxon>
    </lineage>
</organism>
<feature type="compositionally biased region" description="Pro residues" evidence="1">
    <location>
        <begin position="141"/>
        <end position="161"/>
    </location>
</feature>
<evidence type="ECO:0000256" key="3">
    <source>
        <dbReference type="SAM" id="SignalP"/>
    </source>
</evidence>
<evidence type="ECO:0000256" key="1">
    <source>
        <dbReference type="SAM" id="MobiDB-lite"/>
    </source>
</evidence>
<protein>
    <recommendedName>
        <fullName evidence="6">Transmembrane protein</fullName>
    </recommendedName>
</protein>
<keyword evidence="3" id="KW-0732">Signal</keyword>
<dbReference type="OrthoDB" id="5091134at2759"/>
<accession>A0A545VQ20</accession>
<dbReference type="AlphaFoldDB" id="A0A545VQ20"/>
<feature type="transmembrane region" description="Helical" evidence="2">
    <location>
        <begin position="61"/>
        <end position="85"/>
    </location>
</feature>
<feature type="signal peptide" evidence="3">
    <location>
        <begin position="1"/>
        <end position="25"/>
    </location>
</feature>
<keyword evidence="2" id="KW-1133">Transmembrane helix</keyword>
<evidence type="ECO:0000313" key="5">
    <source>
        <dbReference type="Proteomes" id="UP000315783"/>
    </source>
</evidence>
<gene>
    <name evidence="4" type="ORF">IF1G_09464</name>
</gene>
<keyword evidence="2" id="KW-0472">Membrane</keyword>
<keyword evidence="2" id="KW-0812">Transmembrane</keyword>
<evidence type="ECO:0000256" key="2">
    <source>
        <dbReference type="SAM" id="Phobius"/>
    </source>
</evidence>
<reference evidence="4 5" key="1">
    <citation type="journal article" date="2019" name="Appl. Microbiol. Biotechnol.">
        <title>Genome sequence of Isaria javanica and comparative genome analysis insights into family S53 peptidase evolution in fungal entomopathogens.</title>
        <authorList>
            <person name="Lin R."/>
            <person name="Zhang X."/>
            <person name="Xin B."/>
            <person name="Zou M."/>
            <person name="Gao Y."/>
            <person name="Qin F."/>
            <person name="Hu Q."/>
            <person name="Xie B."/>
            <person name="Cheng X."/>
        </authorList>
    </citation>
    <scope>NUCLEOTIDE SEQUENCE [LARGE SCALE GENOMIC DNA]</scope>
    <source>
        <strain evidence="4 5">IJ1G</strain>
    </source>
</reference>
<evidence type="ECO:0008006" key="6">
    <source>
        <dbReference type="Google" id="ProtNLM"/>
    </source>
</evidence>
<evidence type="ECO:0000313" key="4">
    <source>
        <dbReference type="EMBL" id="TQV91879.1"/>
    </source>
</evidence>
<dbReference type="EMBL" id="SPUK01000017">
    <property type="protein sequence ID" value="TQV91879.1"/>
    <property type="molecule type" value="Genomic_DNA"/>
</dbReference>
<dbReference type="Proteomes" id="UP000315783">
    <property type="component" value="Unassembled WGS sequence"/>
</dbReference>
<keyword evidence="5" id="KW-1185">Reference proteome</keyword>
<feature type="region of interest" description="Disordered" evidence="1">
    <location>
        <begin position="124"/>
        <end position="176"/>
    </location>
</feature>
<feature type="chain" id="PRO_5022064812" description="Transmembrane protein" evidence="3">
    <location>
        <begin position="26"/>
        <end position="176"/>
    </location>
</feature>
<comment type="caution">
    <text evidence="4">The sequence shown here is derived from an EMBL/GenBank/DDBJ whole genome shotgun (WGS) entry which is preliminary data.</text>
</comment>
<proteinExistence type="predicted"/>
<name>A0A545VQ20_9HYPO</name>
<sequence>MPRPSTLFTTTTLPFALALAVAVTAAPPPPPLAARDDESANRAIERLGGGGPGAQSAVRGFFIGVAFGVALALLCCCWRPCLALGSARRRYELRLLWWEMGGIREGPPPSPPLSREAAREARTAAAAAADVVLTDTRPQDAPLPAPPERTGPSLPPSPGMAPPTTTLMARATGSGA</sequence>